<protein>
    <recommendedName>
        <fullName evidence="5">Monovalent cation/H(+) antiporter subunit G</fullName>
    </recommendedName>
</protein>
<feature type="compositionally biased region" description="Acidic residues" evidence="1">
    <location>
        <begin position="212"/>
        <end position="225"/>
    </location>
</feature>
<dbReference type="Proteomes" id="UP001271789">
    <property type="component" value="Unassembled WGS sequence"/>
</dbReference>
<keyword evidence="2" id="KW-0472">Membrane</keyword>
<feature type="compositionally biased region" description="Basic and acidic residues" evidence="1">
    <location>
        <begin position="282"/>
        <end position="297"/>
    </location>
</feature>
<dbReference type="PANTHER" id="PTHR34703">
    <property type="entry name" value="ANTIPORTER SUBUNIT MNHG2-RELATED"/>
    <property type="match status" value="1"/>
</dbReference>
<feature type="transmembrane region" description="Helical" evidence="2">
    <location>
        <begin position="13"/>
        <end position="36"/>
    </location>
</feature>
<dbReference type="RefSeq" id="WP_338099198.1">
    <property type="nucleotide sequence ID" value="NZ_JAWDKD010000013.1"/>
</dbReference>
<evidence type="ECO:0000256" key="1">
    <source>
        <dbReference type="SAM" id="MobiDB-lite"/>
    </source>
</evidence>
<dbReference type="InterPro" id="IPR005133">
    <property type="entry name" value="PhaG_MnhG_YufB"/>
</dbReference>
<comment type="caution">
    <text evidence="3">The sequence shown here is derived from an EMBL/GenBank/DDBJ whole genome shotgun (WGS) entry which is preliminary data.</text>
</comment>
<feature type="compositionally biased region" description="Basic and acidic residues" evidence="1">
    <location>
        <begin position="258"/>
        <end position="270"/>
    </location>
</feature>
<accession>A0AAE4SCT3</accession>
<dbReference type="PANTHER" id="PTHR34703:SF1">
    <property type="entry name" value="ANTIPORTER SUBUNIT MNHG2-RELATED"/>
    <property type="match status" value="1"/>
</dbReference>
<evidence type="ECO:0000313" key="4">
    <source>
        <dbReference type="Proteomes" id="UP001271789"/>
    </source>
</evidence>
<feature type="compositionally biased region" description="Basic and acidic residues" evidence="1">
    <location>
        <begin position="226"/>
        <end position="235"/>
    </location>
</feature>
<dbReference type="NCBIfam" id="TIGR01300">
    <property type="entry name" value="CPA3_mnhG_phaG"/>
    <property type="match status" value="1"/>
</dbReference>
<dbReference type="NCBIfam" id="NF009314">
    <property type="entry name" value="PRK12674.1-2"/>
    <property type="match status" value="1"/>
</dbReference>
<evidence type="ECO:0000256" key="2">
    <source>
        <dbReference type="SAM" id="Phobius"/>
    </source>
</evidence>
<name>A0AAE4SCT3_9EURY</name>
<keyword evidence="2" id="KW-1133">Transmembrane helix</keyword>
<feature type="transmembrane region" description="Helical" evidence="2">
    <location>
        <begin position="48"/>
        <end position="67"/>
    </location>
</feature>
<dbReference type="Pfam" id="PF03334">
    <property type="entry name" value="PhaG_MnhG_YufB"/>
    <property type="match status" value="1"/>
</dbReference>
<feature type="region of interest" description="Disordered" evidence="1">
    <location>
        <begin position="193"/>
        <end position="297"/>
    </location>
</feature>
<proteinExistence type="predicted"/>
<feature type="compositionally biased region" description="Basic and acidic residues" evidence="1">
    <location>
        <begin position="193"/>
        <end position="211"/>
    </location>
</feature>
<keyword evidence="4" id="KW-1185">Reference proteome</keyword>
<organism evidence="3 4">
    <name type="scientific">Methanolapillus africanus</name>
    <dbReference type="NCBI Taxonomy" id="3028297"/>
    <lineage>
        <taxon>Archaea</taxon>
        <taxon>Methanobacteriati</taxon>
        <taxon>Methanobacteriota</taxon>
        <taxon>Stenosarchaea group</taxon>
        <taxon>Methanomicrobia</taxon>
        <taxon>Methanosarcinales</taxon>
        <taxon>Methanosarcinaceae</taxon>
        <taxon>Methanolapillus</taxon>
    </lineage>
</organism>
<evidence type="ECO:0008006" key="5">
    <source>
        <dbReference type="Google" id="ProtNLM"/>
    </source>
</evidence>
<dbReference type="GO" id="GO:0015385">
    <property type="term" value="F:sodium:proton antiporter activity"/>
    <property type="evidence" value="ECO:0007669"/>
    <property type="project" value="TreeGrafter"/>
</dbReference>
<reference evidence="3" key="1">
    <citation type="submission" date="2023-06" db="EMBL/GenBank/DDBJ databases">
        <title>Genome sequence of Methanosarcinaceae archaeon Ag5.</title>
        <authorList>
            <person name="Protasov E."/>
            <person name="Platt K."/>
            <person name="Poehlein A."/>
            <person name="Daniel R."/>
            <person name="Brune A."/>
        </authorList>
    </citation>
    <scope>NUCLEOTIDE SEQUENCE</scope>
    <source>
        <strain evidence="3">Ag5</strain>
    </source>
</reference>
<gene>
    <name evidence="3" type="ORF">MsAg5_06420</name>
</gene>
<dbReference type="AlphaFoldDB" id="A0AAE4SCT3"/>
<sequence>MDFSWIPFDVSNLRLWLCYFFILLGVLDILIGMIGLIRLPDIYNRLHATTKIATTGAFFVLFGILIADGWTPMGIKSIAIAVFLLMTAPVAGHVIARAAYNINVPPCDQTIFDAYCGKRQGDYCDDFDYHEGSYVYVDLDKRDQDHSFSKYKENLATQFSKEITDLATDVVEQTPDTVAPIEDEEVGDELKKVVSAPETKEPEPESEKPIEDLGDVISEPDDSEEKTELEQKPELTEGLTTDELEQKLEENPDLETAIPEKKLEAIRENGDDADAENADGSTEDKPDDSKSETEKSE</sequence>
<feature type="transmembrane region" description="Helical" evidence="2">
    <location>
        <begin position="73"/>
        <end position="96"/>
    </location>
</feature>
<dbReference type="EMBL" id="JAWDKD010000013">
    <property type="protein sequence ID" value="MDV0446786.1"/>
    <property type="molecule type" value="Genomic_DNA"/>
</dbReference>
<keyword evidence="2" id="KW-0812">Transmembrane</keyword>
<evidence type="ECO:0000313" key="3">
    <source>
        <dbReference type="EMBL" id="MDV0446786.1"/>
    </source>
</evidence>